<dbReference type="InterPro" id="IPR000515">
    <property type="entry name" value="MetI-like"/>
</dbReference>
<dbReference type="GO" id="GO:0022857">
    <property type="term" value="F:transmembrane transporter activity"/>
    <property type="evidence" value="ECO:0007669"/>
    <property type="project" value="InterPro"/>
</dbReference>
<name>A0A1T4YNP7_9ACTN</name>
<dbReference type="GO" id="GO:0043190">
    <property type="term" value="C:ATP-binding cassette (ABC) transporter complex"/>
    <property type="evidence" value="ECO:0007669"/>
    <property type="project" value="InterPro"/>
</dbReference>
<feature type="domain" description="ABC transmembrane type-1" evidence="8">
    <location>
        <begin position="65"/>
        <end position="251"/>
    </location>
</feature>
<dbReference type="CDD" id="cd06261">
    <property type="entry name" value="TM_PBP2"/>
    <property type="match status" value="1"/>
</dbReference>
<dbReference type="SUPFAM" id="SSF161098">
    <property type="entry name" value="MetI-like"/>
    <property type="match status" value="1"/>
</dbReference>
<evidence type="ECO:0000256" key="7">
    <source>
        <dbReference type="RuleBase" id="RU363032"/>
    </source>
</evidence>
<feature type="transmembrane region" description="Helical" evidence="7">
    <location>
        <begin position="129"/>
        <end position="151"/>
    </location>
</feature>
<keyword evidence="10" id="KW-1185">Reference proteome</keyword>
<dbReference type="STRING" id="1736691.SAMN06295964_0179"/>
<evidence type="ECO:0000256" key="5">
    <source>
        <dbReference type="ARBA" id="ARBA00022989"/>
    </source>
</evidence>
<gene>
    <name evidence="9" type="ORF">SAMN06295964_0179</name>
</gene>
<dbReference type="PANTHER" id="PTHR30614:SF21">
    <property type="entry name" value="AMINO ACID ABC TRANSPORTER PERMEASE"/>
    <property type="match status" value="1"/>
</dbReference>
<dbReference type="InterPro" id="IPR043429">
    <property type="entry name" value="ArtM/GltK/GlnP/TcyL/YhdX-like"/>
</dbReference>
<dbReference type="AlphaFoldDB" id="A0A1T4YNP7"/>
<keyword evidence="3" id="KW-1003">Cell membrane</keyword>
<keyword evidence="6 7" id="KW-0472">Membrane</keyword>
<evidence type="ECO:0000256" key="3">
    <source>
        <dbReference type="ARBA" id="ARBA00022475"/>
    </source>
</evidence>
<evidence type="ECO:0000256" key="6">
    <source>
        <dbReference type="ARBA" id="ARBA00023136"/>
    </source>
</evidence>
<sequence length="284" mass="31076">MSVLYDIAGPRARRRHAIAGVVTIIGLVLLAAAVVWKLAVEDQFTSDKWEVFITPDYMKIIGRAVLDTLRVAVISIVLSVFFGVFFGVAKLSDHAPVRAVAWTVVEFFRAVPLLLLIIFIWFWGFDTRVGIIAPLVIGLTLYNGSVLAEVFRAGINAVPRGQVEAAYALGLRKSAVMRIVQLPQAIKIMTPSIISQCVVVLKDTSLGYYILAPGLTTVGREIWREFDNRLATAIVLAAIYIVLNVILSRIGVYVQKRLTESKTVQAVDLEPARTGADHGGTTSL</sequence>
<dbReference type="PANTHER" id="PTHR30614">
    <property type="entry name" value="MEMBRANE COMPONENT OF AMINO ACID ABC TRANSPORTER"/>
    <property type="match status" value="1"/>
</dbReference>
<feature type="transmembrane region" description="Helical" evidence="7">
    <location>
        <begin position="68"/>
        <end position="88"/>
    </location>
</feature>
<keyword evidence="4 7" id="KW-0812">Transmembrane</keyword>
<evidence type="ECO:0000313" key="10">
    <source>
        <dbReference type="Proteomes" id="UP000191040"/>
    </source>
</evidence>
<accession>A0A1T4YNP7</accession>
<evidence type="ECO:0000259" key="8">
    <source>
        <dbReference type="PROSITE" id="PS50928"/>
    </source>
</evidence>
<evidence type="ECO:0000256" key="4">
    <source>
        <dbReference type="ARBA" id="ARBA00022692"/>
    </source>
</evidence>
<feature type="transmembrane region" description="Helical" evidence="7">
    <location>
        <begin position="230"/>
        <end position="252"/>
    </location>
</feature>
<dbReference type="GO" id="GO:0006865">
    <property type="term" value="P:amino acid transport"/>
    <property type="evidence" value="ECO:0007669"/>
    <property type="project" value="TreeGrafter"/>
</dbReference>
<evidence type="ECO:0000313" key="9">
    <source>
        <dbReference type="EMBL" id="SKB03188.1"/>
    </source>
</evidence>
<dbReference type="NCBIfam" id="TIGR01726">
    <property type="entry name" value="HEQRo_perm_3TM"/>
    <property type="match status" value="1"/>
</dbReference>
<feature type="transmembrane region" description="Helical" evidence="7">
    <location>
        <begin position="100"/>
        <end position="123"/>
    </location>
</feature>
<dbReference type="PROSITE" id="PS50928">
    <property type="entry name" value="ABC_TM1"/>
    <property type="match status" value="1"/>
</dbReference>
<feature type="transmembrane region" description="Helical" evidence="7">
    <location>
        <begin position="17"/>
        <end position="39"/>
    </location>
</feature>
<dbReference type="RefSeq" id="WP_078698398.1">
    <property type="nucleotide sequence ID" value="NZ_LT796768.1"/>
</dbReference>
<dbReference type="InterPro" id="IPR010065">
    <property type="entry name" value="AA_ABC_transptr_permease_3TM"/>
</dbReference>
<organism evidence="9 10">
    <name type="scientific">Aeromicrobium choanae</name>
    <dbReference type="NCBI Taxonomy" id="1736691"/>
    <lineage>
        <taxon>Bacteria</taxon>
        <taxon>Bacillati</taxon>
        <taxon>Actinomycetota</taxon>
        <taxon>Actinomycetes</taxon>
        <taxon>Propionibacteriales</taxon>
        <taxon>Nocardioidaceae</taxon>
        <taxon>Aeromicrobium</taxon>
    </lineage>
</organism>
<comment type="subcellular location">
    <subcellularLocation>
        <location evidence="1 7">Cell membrane</location>
        <topology evidence="1 7">Multi-pass membrane protein</topology>
    </subcellularLocation>
</comment>
<dbReference type="Proteomes" id="UP000191040">
    <property type="component" value="Chromosome I"/>
</dbReference>
<dbReference type="Gene3D" id="1.10.3720.10">
    <property type="entry name" value="MetI-like"/>
    <property type="match status" value="1"/>
</dbReference>
<dbReference type="EMBL" id="LT796768">
    <property type="protein sequence ID" value="SKB03188.1"/>
    <property type="molecule type" value="Genomic_DNA"/>
</dbReference>
<dbReference type="OrthoDB" id="4543034at2"/>
<reference evidence="10" key="1">
    <citation type="submission" date="2017-02" db="EMBL/GenBank/DDBJ databases">
        <authorList>
            <person name="Varghese N."/>
            <person name="Submissions S."/>
        </authorList>
    </citation>
    <scope>NUCLEOTIDE SEQUENCE [LARGE SCALE GENOMIC DNA]</scope>
    <source>
        <strain evidence="10">9H-4</strain>
    </source>
</reference>
<protein>
    <submittedName>
        <fullName evidence="9">Glutamate transport system permease protein</fullName>
    </submittedName>
</protein>
<evidence type="ECO:0000256" key="2">
    <source>
        <dbReference type="ARBA" id="ARBA00022448"/>
    </source>
</evidence>
<keyword evidence="5 7" id="KW-1133">Transmembrane helix</keyword>
<evidence type="ECO:0000256" key="1">
    <source>
        <dbReference type="ARBA" id="ARBA00004651"/>
    </source>
</evidence>
<comment type="similarity">
    <text evidence="7">Belongs to the binding-protein-dependent transport system permease family.</text>
</comment>
<dbReference type="Pfam" id="PF00528">
    <property type="entry name" value="BPD_transp_1"/>
    <property type="match status" value="1"/>
</dbReference>
<keyword evidence="2 7" id="KW-0813">Transport</keyword>
<dbReference type="InterPro" id="IPR035906">
    <property type="entry name" value="MetI-like_sf"/>
</dbReference>
<proteinExistence type="inferred from homology"/>